<feature type="transmembrane region" description="Helical" evidence="9">
    <location>
        <begin position="109"/>
        <end position="131"/>
    </location>
</feature>
<evidence type="ECO:0000256" key="2">
    <source>
        <dbReference type="ARBA" id="ARBA00010992"/>
    </source>
</evidence>
<protein>
    <recommendedName>
        <fullName evidence="10">Major facilitator superfamily (MFS) profile domain-containing protein</fullName>
    </recommendedName>
</protein>
<evidence type="ECO:0000256" key="1">
    <source>
        <dbReference type="ARBA" id="ARBA00004141"/>
    </source>
</evidence>
<evidence type="ECO:0000313" key="11">
    <source>
        <dbReference type="EMBL" id="POY76860.1"/>
    </source>
</evidence>
<feature type="transmembrane region" description="Helical" evidence="9">
    <location>
        <begin position="467"/>
        <end position="489"/>
    </location>
</feature>
<feature type="domain" description="Major facilitator superfamily (MFS) profile" evidence="10">
    <location>
        <begin position="215"/>
        <end position="650"/>
    </location>
</feature>
<dbReference type="InterPro" id="IPR020846">
    <property type="entry name" value="MFS_dom"/>
</dbReference>
<evidence type="ECO:0000256" key="3">
    <source>
        <dbReference type="ARBA" id="ARBA00022448"/>
    </source>
</evidence>
<feature type="region of interest" description="Disordered" evidence="8">
    <location>
        <begin position="186"/>
        <end position="210"/>
    </location>
</feature>
<evidence type="ECO:0000256" key="9">
    <source>
        <dbReference type="SAM" id="Phobius"/>
    </source>
</evidence>
<sequence>MAAPAAPSSASASASPSIQWILNKVILVSTSCLLGAFFVHWLADHALIWQGPDLPSEAVSNALRYYSYIYHAPRFYGLSLTTLAVSALGAAFAKLVLNPVQGLLFDGGTALLLASAVAVYTSNVLAALRYLPLDRTMPGSPTFNPASLDSFSEVKLTEALQSVAASHMIIAVSLTGVLALQGAQGYAERPDTDKPVRTTPPGPPLAGVNSKGSKAQQYGYHIASLNSLAPSLICSRTAPLIEGRFSLPTCLELSDAEFGAITSAYTVGGLGASLTAGGLVGRWGKRGTAARSAVVLALGAIAVGFGSSFWVLVLGRVLIGMSCGIATVVVPLHLASVAPPAIAGSIGILTQISINVGIFAAQAFSVPFSKPMTGDWRIVQLISAALALVQCATSTLVTEEGRFSKEDVMTSEDEEERAPLAGARASSDEAVPAQRHKRDDDADLDKDGALSVRQVLGSADPAITKPLWTLVAIMLFQQLSGINAVMYYSTSILTAVNPTSAQMVSLFMTLVNLVTTFPAIFLIERVGRRTLLVSSLLLISLSTAVLGWSINTDRFTVASVGIIAFVVSFSLGLGPVPFVLVGEMSQPEAKSATASIAVAVNWLANLAVGLLFLPLRDALARGHDGETGTVFWIFTGCTAVGVIAVTRLLR</sequence>
<feature type="transmembrane region" description="Helical" evidence="9">
    <location>
        <begin position="592"/>
        <end position="615"/>
    </location>
</feature>
<dbReference type="PANTHER" id="PTHR23503">
    <property type="entry name" value="SOLUTE CARRIER FAMILY 2"/>
    <property type="match status" value="1"/>
</dbReference>
<dbReference type="PRINTS" id="PR00171">
    <property type="entry name" value="SUGRTRNSPORT"/>
</dbReference>
<comment type="subcellular location">
    <subcellularLocation>
        <location evidence="1">Membrane</location>
        <topology evidence="1">Multi-pass membrane protein</topology>
    </subcellularLocation>
</comment>
<gene>
    <name evidence="11" type="ORF">BMF94_0112</name>
</gene>
<dbReference type="InterPro" id="IPR013248">
    <property type="entry name" value="Psh3/Shr3"/>
</dbReference>
<evidence type="ECO:0000256" key="8">
    <source>
        <dbReference type="SAM" id="MobiDB-lite"/>
    </source>
</evidence>
<dbReference type="SUPFAM" id="SSF103473">
    <property type="entry name" value="MFS general substrate transporter"/>
    <property type="match status" value="1"/>
</dbReference>
<name>A0A2S5BJA6_9BASI</name>
<feature type="transmembrane region" description="Helical" evidence="9">
    <location>
        <begin position="75"/>
        <end position="97"/>
    </location>
</feature>
<feature type="transmembrane region" description="Helical" evidence="9">
    <location>
        <begin position="21"/>
        <end position="43"/>
    </location>
</feature>
<evidence type="ECO:0000256" key="6">
    <source>
        <dbReference type="ARBA" id="ARBA00023136"/>
    </source>
</evidence>
<keyword evidence="6 9" id="KW-0472">Membrane</keyword>
<keyword evidence="4 9" id="KW-0812">Transmembrane</keyword>
<feature type="transmembrane region" description="Helical" evidence="9">
    <location>
        <begin position="630"/>
        <end position="649"/>
    </location>
</feature>
<organism evidence="11 12">
    <name type="scientific">Rhodotorula taiwanensis</name>
    <dbReference type="NCBI Taxonomy" id="741276"/>
    <lineage>
        <taxon>Eukaryota</taxon>
        <taxon>Fungi</taxon>
        <taxon>Dikarya</taxon>
        <taxon>Basidiomycota</taxon>
        <taxon>Pucciniomycotina</taxon>
        <taxon>Microbotryomycetes</taxon>
        <taxon>Sporidiobolales</taxon>
        <taxon>Sporidiobolaceae</taxon>
        <taxon>Rhodotorula</taxon>
    </lineage>
</organism>
<reference evidence="11 12" key="1">
    <citation type="journal article" date="2018" name="Front. Microbiol.">
        <title>Prospects for Fungal Bioremediation of Acidic Radioactive Waste Sites: Characterization and Genome Sequence of Rhodotorula taiwanensis MD1149.</title>
        <authorList>
            <person name="Tkavc R."/>
            <person name="Matrosova V.Y."/>
            <person name="Grichenko O.E."/>
            <person name="Gostincar C."/>
            <person name="Volpe R.P."/>
            <person name="Klimenkova P."/>
            <person name="Gaidamakova E.K."/>
            <person name="Zhou C.E."/>
            <person name="Stewart B.J."/>
            <person name="Lyman M.G."/>
            <person name="Malfatti S.A."/>
            <person name="Rubinfeld B."/>
            <person name="Courtot M."/>
            <person name="Singh J."/>
            <person name="Dalgard C.L."/>
            <person name="Hamilton T."/>
            <person name="Frey K.G."/>
            <person name="Gunde-Cimerman N."/>
            <person name="Dugan L."/>
            <person name="Daly M.J."/>
        </authorList>
    </citation>
    <scope>NUCLEOTIDE SEQUENCE [LARGE SCALE GENOMIC DNA]</scope>
    <source>
        <strain evidence="11 12">MD1149</strain>
    </source>
</reference>
<dbReference type="Proteomes" id="UP000237144">
    <property type="component" value="Unassembled WGS sequence"/>
</dbReference>
<feature type="transmembrane region" description="Helical" evidence="9">
    <location>
        <begin position="530"/>
        <end position="550"/>
    </location>
</feature>
<evidence type="ECO:0000256" key="7">
    <source>
        <dbReference type="ARBA" id="ARBA00049119"/>
    </source>
</evidence>
<comment type="similarity">
    <text evidence="2">Belongs to the major facilitator superfamily. Sugar transporter (TC 2.A.1.1) family.</text>
</comment>
<dbReference type="SMART" id="SM00786">
    <property type="entry name" value="SHR3_chaperone"/>
    <property type="match status" value="1"/>
</dbReference>
<dbReference type="InterPro" id="IPR005829">
    <property type="entry name" value="Sugar_transporter_CS"/>
</dbReference>
<dbReference type="OrthoDB" id="4540492at2759"/>
<evidence type="ECO:0000259" key="10">
    <source>
        <dbReference type="PROSITE" id="PS50850"/>
    </source>
</evidence>
<dbReference type="Pfam" id="PF08229">
    <property type="entry name" value="SHR3_chaperone"/>
    <property type="match status" value="1"/>
</dbReference>
<dbReference type="Pfam" id="PF00083">
    <property type="entry name" value="Sugar_tr"/>
    <property type="match status" value="1"/>
</dbReference>
<dbReference type="PROSITE" id="PS00216">
    <property type="entry name" value="SUGAR_TRANSPORT_1"/>
    <property type="match status" value="1"/>
</dbReference>
<evidence type="ECO:0000256" key="4">
    <source>
        <dbReference type="ARBA" id="ARBA00022692"/>
    </source>
</evidence>
<comment type="caution">
    <text evidence="11">The sequence shown here is derived from an EMBL/GenBank/DDBJ whole genome shotgun (WGS) entry which is preliminary data.</text>
</comment>
<feature type="transmembrane region" description="Helical" evidence="9">
    <location>
        <begin position="317"/>
        <end position="335"/>
    </location>
</feature>
<dbReference type="EMBL" id="PJQD01000001">
    <property type="protein sequence ID" value="POY76860.1"/>
    <property type="molecule type" value="Genomic_DNA"/>
</dbReference>
<dbReference type="InterPro" id="IPR036259">
    <property type="entry name" value="MFS_trans_sf"/>
</dbReference>
<comment type="catalytic activity">
    <reaction evidence="7">
        <text>myo-inositol(out) + H(+)(out) = myo-inositol(in) + H(+)(in)</text>
        <dbReference type="Rhea" id="RHEA:60364"/>
        <dbReference type="ChEBI" id="CHEBI:15378"/>
        <dbReference type="ChEBI" id="CHEBI:17268"/>
    </reaction>
</comment>
<dbReference type="InterPro" id="IPR045263">
    <property type="entry name" value="GLUT"/>
</dbReference>
<dbReference type="Gene3D" id="1.20.1250.20">
    <property type="entry name" value="MFS general substrate transporter like domains"/>
    <property type="match status" value="1"/>
</dbReference>
<dbReference type="InterPro" id="IPR003663">
    <property type="entry name" value="Sugar/inositol_transpt"/>
</dbReference>
<feature type="region of interest" description="Disordered" evidence="8">
    <location>
        <begin position="405"/>
        <end position="444"/>
    </location>
</feature>
<keyword evidence="5 9" id="KW-1133">Transmembrane helix</keyword>
<feature type="transmembrane region" description="Helical" evidence="9">
    <location>
        <begin position="342"/>
        <end position="364"/>
    </location>
</feature>
<feature type="transmembrane region" description="Helical" evidence="9">
    <location>
        <begin position="376"/>
        <end position="397"/>
    </location>
</feature>
<keyword evidence="3" id="KW-0813">Transport</keyword>
<evidence type="ECO:0000256" key="5">
    <source>
        <dbReference type="ARBA" id="ARBA00022989"/>
    </source>
</evidence>
<dbReference type="PROSITE" id="PS50850">
    <property type="entry name" value="MFS"/>
    <property type="match status" value="1"/>
</dbReference>
<keyword evidence="12" id="KW-1185">Reference proteome</keyword>
<dbReference type="PANTHER" id="PTHR23503:SF8">
    <property type="entry name" value="FACILITATED GLUCOSE TRANSPORTER PROTEIN 1"/>
    <property type="match status" value="1"/>
</dbReference>
<feature type="transmembrane region" description="Helical" evidence="9">
    <location>
        <begin position="556"/>
        <end position="580"/>
    </location>
</feature>
<dbReference type="AlphaFoldDB" id="A0A2S5BJA6"/>
<dbReference type="GO" id="GO:0015149">
    <property type="term" value="F:hexose transmembrane transporter activity"/>
    <property type="evidence" value="ECO:0007669"/>
    <property type="project" value="TreeGrafter"/>
</dbReference>
<accession>A0A2S5BJA6</accession>
<dbReference type="InterPro" id="IPR005828">
    <property type="entry name" value="MFS_sugar_transport-like"/>
</dbReference>
<proteinExistence type="inferred from homology"/>
<evidence type="ECO:0000313" key="12">
    <source>
        <dbReference type="Proteomes" id="UP000237144"/>
    </source>
</evidence>
<dbReference type="GO" id="GO:0016020">
    <property type="term" value="C:membrane"/>
    <property type="evidence" value="ECO:0007669"/>
    <property type="project" value="UniProtKB-SubCell"/>
</dbReference>
<dbReference type="STRING" id="741276.A0A2S5BJA6"/>
<feature type="transmembrane region" description="Helical" evidence="9">
    <location>
        <begin position="292"/>
        <end position="311"/>
    </location>
</feature>
<feature type="transmembrane region" description="Helical" evidence="9">
    <location>
        <begin position="501"/>
        <end position="523"/>
    </location>
</feature>